<name>A0ABD2QEL6_9PLAT</name>
<dbReference type="InterPro" id="IPR006767">
    <property type="entry name" value="Cwf19-like_C_dom-2"/>
</dbReference>
<evidence type="ECO:0000256" key="1">
    <source>
        <dbReference type="ARBA" id="ARBA00006795"/>
    </source>
</evidence>
<feature type="compositionally biased region" description="Basic residues" evidence="2">
    <location>
        <begin position="1"/>
        <end position="16"/>
    </location>
</feature>
<organism evidence="5 6">
    <name type="scientific">Cichlidogyrus casuarinus</name>
    <dbReference type="NCBI Taxonomy" id="1844966"/>
    <lineage>
        <taxon>Eukaryota</taxon>
        <taxon>Metazoa</taxon>
        <taxon>Spiralia</taxon>
        <taxon>Lophotrochozoa</taxon>
        <taxon>Platyhelminthes</taxon>
        <taxon>Monogenea</taxon>
        <taxon>Monopisthocotylea</taxon>
        <taxon>Dactylogyridea</taxon>
        <taxon>Ancyrocephalidae</taxon>
        <taxon>Cichlidogyrus</taxon>
    </lineage>
</organism>
<gene>
    <name evidence="5" type="ORF">Ciccas_003627</name>
</gene>
<sequence>MGKHKKNSKESRKRRSSSSSSSDSENDKKVNPKTEESCDKDTFSFICAQTTLSHSSRHKQINKKEEEEERIMKIYKSRELNPSLRDDEKVSNQKNDDIKVIRIDSSNRDWLKKSFFRCMESAKDSKVSILGELMKRYTMADCEVLIREFGDKSMLRSRVSYEPQLAPVERPTQQRTMGEERFVTDEDINKTSAKLLKAEMSNNSNKARKLSANLAKLREAKARGLKIRVSGVASADKKSHSEQEELSDDNEWSGGRHDKKARKRKFQTHDAHGNRIAHTIEDTQNKSLAELVREERLDSRKRRVEAVKNNNCPDCLPRIPNYQVVCRAGNILLRVPPYEPMAEGHCLLSPLEHLPAITRLPEDAADELNVLKKQLGKMFATEGKVAIFMEMGKRASEIRYHTRVECVPVEEESLSEVRMYFRKSLMEAGSEWDANRKLVSLKKGSNGALGNVPANFAYFCVEFGVPDDGLLRVFDQPDAIPDYFGRQILADILDKTAAVWRKPKELTFGELAIKVTQLEKLWAPFDLWSQTSNQLSEEEDHIMKTNQG</sequence>
<evidence type="ECO:0008006" key="7">
    <source>
        <dbReference type="Google" id="ProtNLM"/>
    </source>
</evidence>
<feature type="region of interest" description="Disordered" evidence="2">
    <location>
        <begin position="1"/>
        <end position="37"/>
    </location>
</feature>
<dbReference type="SUPFAM" id="SSF54197">
    <property type="entry name" value="HIT-like"/>
    <property type="match status" value="1"/>
</dbReference>
<evidence type="ECO:0000256" key="2">
    <source>
        <dbReference type="SAM" id="MobiDB-lite"/>
    </source>
</evidence>
<comment type="caution">
    <text evidence="5">The sequence shown here is derived from an EMBL/GenBank/DDBJ whole genome shotgun (WGS) entry which is preliminary data.</text>
</comment>
<feature type="domain" description="Cwf19-like protein C-terminal" evidence="3">
    <location>
        <begin position="431"/>
        <end position="526"/>
    </location>
</feature>
<feature type="compositionally biased region" description="Basic residues" evidence="2">
    <location>
        <begin position="257"/>
        <end position="266"/>
    </location>
</feature>
<feature type="compositionally biased region" description="Basic and acidic residues" evidence="2">
    <location>
        <begin position="267"/>
        <end position="282"/>
    </location>
</feature>
<evidence type="ECO:0000259" key="3">
    <source>
        <dbReference type="Pfam" id="PF04676"/>
    </source>
</evidence>
<evidence type="ECO:0000259" key="4">
    <source>
        <dbReference type="Pfam" id="PF04677"/>
    </source>
</evidence>
<feature type="compositionally biased region" description="Basic and acidic residues" evidence="2">
    <location>
        <begin position="25"/>
        <end position="37"/>
    </location>
</feature>
<dbReference type="AlphaFoldDB" id="A0ABD2QEL6"/>
<accession>A0ABD2QEL6</accession>
<dbReference type="Gene3D" id="3.30.428.10">
    <property type="entry name" value="HIT-like"/>
    <property type="match status" value="1"/>
</dbReference>
<dbReference type="Pfam" id="PF04677">
    <property type="entry name" value="CwfJ_C_1"/>
    <property type="match status" value="1"/>
</dbReference>
<dbReference type="InterPro" id="IPR006768">
    <property type="entry name" value="Cwf19-like_C_dom-1"/>
</dbReference>
<dbReference type="InterPro" id="IPR036265">
    <property type="entry name" value="HIT-like_sf"/>
</dbReference>
<dbReference type="EMBL" id="JBJKFK010000341">
    <property type="protein sequence ID" value="KAL3317712.1"/>
    <property type="molecule type" value="Genomic_DNA"/>
</dbReference>
<feature type="region of interest" description="Disordered" evidence="2">
    <location>
        <begin position="230"/>
        <end position="282"/>
    </location>
</feature>
<feature type="domain" description="Cwf19-like C-terminal" evidence="4">
    <location>
        <begin position="304"/>
        <end position="422"/>
    </location>
</feature>
<evidence type="ECO:0000313" key="6">
    <source>
        <dbReference type="Proteomes" id="UP001626550"/>
    </source>
</evidence>
<dbReference type="PANTHER" id="PTHR12072:SF5">
    <property type="entry name" value="CWF19-LIKE PROTEIN 2"/>
    <property type="match status" value="1"/>
</dbReference>
<comment type="similarity">
    <text evidence="1">Belongs to the CWF19 family.</text>
</comment>
<dbReference type="PANTHER" id="PTHR12072">
    <property type="entry name" value="CWF19, CELL CYCLE CONTROL PROTEIN"/>
    <property type="match status" value="1"/>
</dbReference>
<dbReference type="Pfam" id="PF04676">
    <property type="entry name" value="CwfJ_C_2"/>
    <property type="match status" value="1"/>
</dbReference>
<proteinExistence type="inferred from homology"/>
<dbReference type="InterPro" id="IPR040194">
    <property type="entry name" value="Cwf19-like"/>
</dbReference>
<protein>
    <recommendedName>
        <fullName evidence="7">CWF19-like protein 2</fullName>
    </recommendedName>
</protein>
<dbReference type="Proteomes" id="UP001626550">
    <property type="component" value="Unassembled WGS sequence"/>
</dbReference>
<evidence type="ECO:0000313" key="5">
    <source>
        <dbReference type="EMBL" id="KAL3317712.1"/>
    </source>
</evidence>
<reference evidence="5 6" key="1">
    <citation type="submission" date="2024-11" db="EMBL/GenBank/DDBJ databases">
        <title>Adaptive evolution of stress response genes in parasites aligns with host niche diversity.</title>
        <authorList>
            <person name="Hahn C."/>
            <person name="Resl P."/>
        </authorList>
    </citation>
    <scope>NUCLEOTIDE SEQUENCE [LARGE SCALE GENOMIC DNA]</scope>
    <source>
        <strain evidence="5">EGGRZ-B1_66</strain>
        <tissue evidence="5">Body</tissue>
    </source>
</reference>
<keyword evidence="6" id="KW-1185">Reference proteome</keyword>